<evidence type="ECO:0000313" key="2">
    <source>
        <dbReference type="Proteomes" id="UP000076761"/>
    </source>
</evidence>
<organism evidence="1 2">
    <name type="scientific">Neolentinus lepideus HHB14362 ss-1</name>
    <dbReference type="NCBI Taxonomy" id="1314782"/>
    <lineage>
        <taxon>Eukaryota</taxon>
        <taxon>Fungi</taxon>
        <taxon>Dikarya</taxon>
        <taxon>Basidiomycota</taxon>
        <taxon>Agaricomycotina</taxon>
        <taxon>Agaricomycetes</taxon>
        <taxon>Gloeophyllales</taxon>
        <taxon>Gloeophyllaceae</taxon>
        <taxon>Neolentinus</taxon>
    </lineage>
</organism>
<proteinExistence type="predicted"/>
<keyword evidence="2" id="KW-1185">Reference proteome</keyword>
<dbReference type="AlphaFoldDB" id="A0A165N223"/>
<reference evidence="1 2" key="1">
    <citation type="journal article" date="2016" name="Mol. Biol. Evol.">
        <title>Comparative Genomics of Early-Diverging Mushroom-Forming Fungi Provides Insights into the Origins of Lignocellulose Decay Capabilities.</title>
        <authorList>
            <person name="Nagy L.G."/>
            <person name="Riley R."/>
            <person name="Tritt A."/>
            <person name="Adam C."/>
            <person name="Daum C."/>
            <person name="Floudas D."/>
            <person name="Sun H."/>
            <person name="Yadav J.S."/>
            <person name="Pangilinan J."/>
            <person name="Larsson K.H."/>
            <person name="Matsuura K."/>
            <person name="Barry K."/>
            <person name="Labutti K."/>
            <person name="Kuo R."/>
            <person name="Ohm R.A."/>
            <person name="Bhattacharya S.S."/>
            <person name="Shirouzu T."/>
            <person name="Yoshinaga Y."/>
            <person name="Martin F.M."/>
            <person name="Grigoriev I.V."/>
            <person name="Hibbett D.S."/>
        </authorList>
    </citation>
    <scope>NUCLEOTIDE SEQUENCE [LARGE SCALE GENOMIC DNA]</scope>
    <source>
        <strain evidence="1 2">HHB14362 ss-1</strain>
    </source>
</reference>
<protein>
    <submittedName>
        <fullName evidence="1">Uncharacterized protein</fullName>
    </submittedName>
</protein>
<gene>
    <name evidence="1" type="ORF">NEOLEDRAFT_1183710</name>
</gene>
<sequence>MHIKSLSILLLDYYNPTASSLLDSVGGGLGVPLSMIISGMSSADILTIYDVVNFSRAIGLSEKCFGIHSGDPQTANLRQQ</sequence>
<dbReference type="InParanoid" id="A0A165N223"/>
<dbReference type="Proteomes" id="UP000076761">
    <property type="component" value="Unassembled WGS sequence"/>
</dbReference>
<evidence type="ECO:0000313" key="1">
    <source>
        <dbReference type="EMBL" id="KZT19074.1"/>
    </source>
</evidence>
<name>A0A165N223_9AGAM</name>
<accession>A0A165N223</accession>
<dbReference type="EMBL" id="KV425651">
    <property type="protein sequence ID" value="KZT19074.1"/>
    <property type="molecule type" value="Genomic_DNA"/>
</dbReference>